<dbReference type="EMBL" id="CP033896">
    <property type="protein sequence ID" value="AZA13736.1"/>
    <property type="molecule type" value="Genomic_DNA"/>
</dbReference>
<evidence type="ECO:0000313" key="2">
    <source>
        <dbReference type="Proteomes" id="UP000269019"/>
    </source>
</evidence>
<keyword evidence="2" id="KW-1185">Reference proteome</keyword>
<gene>
    <name evidence="1" type="ORF">CCHOA_06720</name>
</gene>
<accession>A0A3G6J6Y8</accession>
<organism evidence="1 2">
    <name type="scientific">Corynebacterium choanae</name>
    <dbReference type="NCBI Taxonomy" id="1862358"/>
    <lineage>
        <taxon>Bacteria</taxon>
        <taxon>Bacillati</taxon>
        <taxon>Actinomycetota</taxon>
        <taxon>Actinomycetes</taxon>
        <taxon>Mycobacteriales</taxon>
        <taxon>Corynebacteriaceae</taxon>
        <taxon>Corynebacterium</taxon>
    </lineage>
</organism>
<protein>
    <submittedName>
        <fullName evidence="1">Uncharacterized protein</fullName>
    </submittedName>
</protein>
<reference evidence="1 2" key="1">
    <citation type="submission" date="2018-11" db="EMBL/GenBank/DDBJ databases">
        <authorList>
            <person name="Kleinhagauer T."/>
            <person name="Glaeser S.P."/>
            <person name="Spergser J."/>
            <person name="Ruckert C."/>
            <person name="Kaempfer P."/>
            <person name="Busse H.-J."/>
        </authorList>
    </citation>
    <scope>NUCLEOTIDE SEQUENCE [LARGE SCALE GENOMIC DNA]</scope>
    <source>
        <strain evidence="1 2">200CH</strain>
    </source>
</reference>
<dbReference type="AlphaFoldDB" id="A0A3G6J6Y8"/>
<name>A0A3G6J6Y8_9CORY</name>
<dbReference type="Proteomes" id="UP000269019">
    <property type="component" value="Chromosome"/>
</dbReference>
<dbReference type="KEGG" id="ccho:CCHOA_06720"/>
<proteinExistence type="predicted"/>
<sequence length="76" mass="7977">MGFVPAPVLGVDGLGVVHHVRGDTGVLFNFLAGSKIVPARVFIASVHKKIHPTAIGYLAKVSPNEPSVLTACKSTW</sequence>
<evidence type="ECO:0000313" key="1">
    <source>
        <dbReference type="EMBL" id="AZA13736.1"/>
    </source>
</evidence>